<accession>A0AAP9H588</accession>
<gene>
    <name evidence="1" type="ORF">CTZ24_09415</name>
</gene>
<organism evidence="1 2">
    <name type="scientific">Pantoea phytobeneficialis</name>
    <dbReference type="NCBI Taxonomy" id="2052056"/>
    <lineage>
        <taxon>Bacteria</taxon>
        <taxon>Pseudomonadati</taxon>
        <taxon>Pseudomonadota</taxon>
        <taxon>Gammaproteobacteria</taxon>
        <taxon>Enterobacterales</taxon>
        <taxon>Erwiniaceae</taxon>
        <taxon>Pantoea</taxon>
    </lineage>
</organism>
<dbReference type="EMBL" id="CP024636">
    <property type="protein sequence ID" value="QGR06617.1"/>
    <property type="molecule type" value="Genomic_DNA"/>
</dbReference>
<sequence>MCISALTLIEIEKGILKFARKDPTQAHRLQRWYQERVLIEFAWRTLDIDSAVCRLCARRRMR</sequence>
<dbReference type="AlphaFoldDB" id="A0AAP9H588"/>
<dbReference type="Gene3D" id="3.40.50.1010">
    <property type="entry name" value="5'-nuclease"/>
    <property type="match status" value="1"/>
</dbReference>
<dbReference type="KEGG" id="ppho:CTZ24_09415"/>
<reference evidence="2" key="1">
    <citation type="submission" date="2017-11" db="EMBL/GenBank/DDBJ databases">
        <title>Genome sequence of Pantoea sp. MSR2.</title>
        <authorList>
            <person name="Nascimento F.X."/>
        </authorList>
    </citation>
    <scope>NUCLEOTIDE SEQUENCE [LARGE SCALE GENOMIC DNA]</scope>
    <source>
        <strain evidence="2">MSR2</strain>
    </source>
</reference>
<protein>
    <submittedName>
        <fullName evidence="1">Uncharacterized protein</fullName>
    </submittedName>
</protein>
<evidence type="ECO:0000313" key="2">
    <source>
        <dbReference type="Proteomes" id="UP000424872"/>
    </source>
</evidence>
<evidence type="ECO:0000313" key="1">
    <source>
        <dbReference type="EMBL" id="QGR06617.1"/>
    </source>
</evidence>
<dbReference type="Proteomes" id="UP000424872">
    <property type="component" value="Chromosome"/>
</dbReference>
<proteinExistence type="predicted"/>
<name>A0AAP9H588_9GAMM</name>